<sequence>MTEEVPVRRTDLYALVVISVVGGFVLASWMMTPALSPAFANAIFVGMMLLAFFLFIPVMGVRLFIEDRKKEES</sequence>
<dbReference type="PaxDb" id="547559-Nmag_2558"/>
<organism evidence="2 4">
    <name type="scientific">Natrialba magadii (strain ATCC 43099 / DSM 3394 / CCM 3739 / CIP 104546 / IAM 13178 / JCM 8861 / NBRC 102185 / NCIMB 2190 / MS3)</name>
    <name type="common">Natronobacterium magadii</name>
    <dbReference type="NCBI Taxonomy" id="547559"/>
    <lineage>
        <taxon>Archaea</taxon>
        <taxon>Methanobacteriati</taxon>
        <taxon>Methanobacteriota</taxon>
        <taxon>Stenosarchaea group</taxon>
        <taxon>Halobacteria</taxon>
        <taxon>Halobacteriales</taxon>
        <taxon>Natrialbaceae</taxon>
        <taxon>Natrialba</taxon>
    </lineage>
</organism>
<keyword evidence="1" id="KW-0472">Membrane</keyword>
<accession>D3SYE7</accession>
<keyword evidence="4" id="KW-1185">Reference proteome</keyword>
<dbReference type="Proteomes" id="UP000001879">
    <property type="component" value="Chromosome"/>
</dbReference>
<keyword evidence="1" id="KW-1133">Transmembrane helix</keyword>
<dbReference type="Proteomes" id="UP000011543">
    <property type="component" value="Unassembled WGS sequence"/>
</dbReference>
<dbReference type="EMBL" id="AOHS01000029">
    <property type="protein sequence ID" value="ELY30885.1"/>
    <property type="molecule type" value="Genomic_DNA"/>
</dbReference>
<dbReference type="OrthoDB" id="157322at2157"/>
<dbReference type="KEGG" id="nmg:Nmag_2558"/>
<evidence type="ECO:0000256" key="1">
    <source>
        <dbReference type="SAM" id="Phobius"/>
    </source>
</evidence>
<reference evidence="2 4" key="2">
    <citation type="journal article" date="2012" name="BMC Genomics">
        <title>A comparative genomics perspective on the genetic content of the alkaliphilic haloarchaeon Natrialba magadii ATCC 43099T.</title>
        <authorList>
            <person name="Siddaramappa S."/>
            <person name="Challacombe J.F."/>
            <person name="Decastro R.E."/>
            <person name="Pfeiffer F."/>
            <person name="Sastre D.E."/>
            <person name="Gimenez M.I."/>
            <person name="Paggi R.A."/>
            <person name="Detter J.C."/>
            <person name="Davenport K.W."/>
            <person name="Goodwin L.A."/>
            <person name="Kyrpides N."/>
            <person name="Tapia R."/>
            <person name="Pitluck S."/>
            <person name="Lucas S."/>
            <person name="Woyke T."/>
            <person name="Maupin-Furlow J.A."/>
        </authorList>
    </citation>
    <scope>NUCLEOTIDE SEQUENCE [LARGE SCALE GENOMIC DNA]</scope>
    <source>
        <strain evidence="2">ATCC 43099</strain>
        <strain evidence="4">ATCC 43099 / DSM 3394 / CCM 3739 / CIP 104546 / IAM 13178 / JCM 8861 / NBRC 102185 / NCIMB 2190 / MS3</strain>
    </source>
</reference>
<dbReference type="HOGENOM" id="CLU_2679046_0_0_2"/>
<name>D3SYE7_NATMM</name>
<evidence type="ECO:0000313" key="2">
    <source>
        <dbReference type="EMBL" id="ADD06118.1"/>
    </source>
</evidence>
<dbReference type="PATRIC" id="fig|547559.17.peg.1487"/>
<dbReference type="AlphaFoldDB" id="D3SYE7"/>
<proteinExistence type="predicted"/>
<feature type="transmembrane region" description="Helical" evidence="1">
    <location>
        <begin position="38"/>
        <end position="65"/>
    </location>
</feature>
<evidence type="ECO:0000313" key="4">
    <source>
        <dbReference type="Proteomes" id="UP000001879"/>
    </source>
</evidence>
<dbReference type="EMBL" id="CP001932">
    <property type="protein sequence ID" value="ADD06118.1"/>
    <property type="molecule type" value="Genomic_DNA"/>
</dbReference>
<dbReference type="RefSeq" id="WP_004215247.1">
    <property type="nucleotide sequence ID" value="NC_013922.1"/>
</dbReference>
<reference evidence="2" key="4">
    <citation type="submission" date="2016-09" db="EMBL/GenBank/DDBJ databases">
        <authorList>
            <person name="Pfeiffer F."/>
        </authorList>
    </citation>
    <scope>NUCLEOTIDE SEQUENCE</scope>
    <source>
        <strain evidence="2">ATCC 43099</strain>
    </source>
</reference>
<dbReference type="GeneID" id="8825413"/>
<dbReference type="eggNOG" id="arCOG11491">
    <property type="taxonomic scope" value="Archaea"/>
</dbReference>
<evidence type="ECO:0000313" key="3">
    <source>
        <dbReference type="EMBL" id="ELY30885.1"/>
    </source>
</evidence>
<keyword evidence="1" id="KW-0812">Transmembrane</keyword>
<feature type="transmembrane region" description="Helical" evidence="1">
    <location>
        <begin position="12"/>
        <end position="32"/>
    </location>
</feature>
<protein>
    <submittedName>
        <fullName evidence="2">Uncharacterized protein</fullName>
    </submittedName>
</protein>
<reference evidence="4" key="1">
    <citation type="submission" date="2010-02" db="EMBL/GenBank/DDBJ databases">
        <title>Complete sequence of chromosome of Natrialba magadii ATCC 43099.</title>
        <authorList>
            <consortium name="US DOE Joint Genome Institute"/>
            <person name="Lucas S."/>
            <person name="Copeland A."/>
            <person name="Lapidus A."/>
            <person name="Cheng J.-F."/>
            <person name="Bruce D."/>
            <person name="Goodwin L."/>
            <person name="Pitluck S."/>
            <person name="Davenport K."/>
            <person name="Saunders E."/>
            <person name="Detter J.C."/>
            <person name="Han C."/>
            <person name="Tapia R."/>
            <person name="Land M."/>
            <person name="Hauser L."/>
            <person name="Kyrpides N."/>
            <person name="Mikhailova N."/>
            <person name="De Castro R.E."/>
            <person name="Maupin-Furlow J.A."/>
            <person name="Woyke T."/>
        </authorList>
    </citation>
    <scope>NUCLEOTIDE SEQUENCE [LARGE SCALE GENOMIC DNA]</scope>
    <source>
        <strain evidence="4">ATCC 43099 / DSM 3394 / CCM 3739 / CIP 104546 / IAM 13178 / JCM 8861 / NBRC 102185 / NCIMB 2190 / MS3</strain>
    </source>
</reference>
<reference evidence="3 5" key="3">
    <citation type="journal article" date="2014" name="PLoS Genet.">
        <title>Phylogenetically driven sequencing of extremely halophilic archaea reveals strategies for static and dynamic osmo-response.</title>
        <authorList>
            <person name="Becker E.A."/>
            <person name="Seitzer P.M."/>
            <person name="Tritt A."/>
            <person name="Larsen D."/>
            <person name="Krusor M."/>
            <person name="Yao A.I."/>
            <person name="Wu D."/>
            <person name="Madern D."/>
            <person name="Eisen J.A."/>
            <person name="Darling A.E."/>
            <person name="Facciotti M.T."/>
        </authorList>
    </citation>
    <scope>NUCLEOTIDE SEQUENCE [LARGE SCALE GENOMIC DNA]</scope>
    <source>
        <strain evidence="5">ATCC 43099 / DSM 3394 / CCM 3739 / CIP 104546 / IAM 13178 / JCM 8861 / NBRC 102185 / NCIMB 2190 / MS3</strain>
        <strain evidence="3">MS-3</strain>
    </source>
</reference>
<gene>
    <name evidence="2" type="ordered locus">Nmag_2558</name>
    <name evidence="3" type="ORF">C500_07603</name>
</gene>
<evidence type="ECO:0000313" key="5">
    <source>
        <dbReference type="Proteomes" id="UP000011543"/>
    </source>
</evidence>